<gene>
    <name evidence="1" type="ORF">A3A63_00740</name>
</gene>
<name>A0A1F6B3L0_9BACT</name>
<accession>A0A1F6B3L0</accession>
<organism evidence="1 2">
    <name type="scientific">Candidatus Gottesmanbacteria bacterium RIFCSPLOWO2_01_FULL_46_9</name>
    <dbReference type="NCBI Taxonomy" id="1798394"/>
    <lineage>
        <taxon>Bacteria</taxon>
        <taxon>Candidatus Gottesmaniibacteriota</taxon>
    </lineage>
</organism>
<comment type="caution">
    <text evidence="1">The sequence shown here is derived from an EMBL/GenBank/DDBJ whole genome shotgun (WGS) entry which is preliminary data.</text>
</comment>
<dbReference type="Proteomes" id="UP000176450">
    <property type="component" value="Unassembled WGS sequence"/>
</dbReference>
<sequence>MGPETLNLEARLRSREVQLGGQIYGLKPIAATGLPKGTGQLNWRGNLVLVVAGDRKIVVLGAGKLGNDLDRLIKNIIAKR</sequence>
<reference evidence="1 2" key="1">
    <citation type="journal article" date="2016" name="Nat. Commun.">
        <title>Thousands of microbial genomes shed light on interconnected biogeochemical processes in an aquifer system.</title>
        <authorList>
            <person name="Anantharaman K."/>
            <person name="Brown C.T."/>
            <person name="Hug L.A."/>
            <person name="Sharon I."/>
            <person name="Castelle C.J."/>
            <person name="Probst A.J."/>
            <person name="Thomas B.C."/>
            <person name="Singh A."/>
            <person name="Wilkins M.J."/>
            <person name="Karaoz U."/>
            <person name="Brodie E.L."/>
            <person name="Williams K.H."/>
            <person name="Hubbard S.S."/>
            <person name="Banfield J.F."/>
        </authorList>
    </citation>
    <scope>NUCLEOTIDE SEQUENCE [LARGE SCALE GENOMIC DNA]</scope>
</reference>
<dbReference type="AlphaFoldDB" id="A0A1F6B3L0"/>
<evidence type="ECO:0000313" key="2">
    <source>
        <dbReference type="Proteomes" id="UP000176450"/>
    </source>
</evidence>
<protein>
    <submittedName>
        <fullName evidence="1">Uncharacterized protein</fullName>
    </submittedName>
</protein>
<proteinExistence type="predicted"/>
<dbReference type="EMBL" id="MFJX01000014">
    <property type="protein sequence ID" value="OGG31342.1"/>
    <property type="molecule type" value="Genomic_DNA"/>
</dbReference>
<evidence type="ECO:0000313" key="1">
    <source>
        <dbReference type="EMBL" id="OGG31342.1"/>
    </source>
</evidence>